<accession>A0A0X1T6L2</accession>
<keyword evidence="1" id="KW-0812">Transmembrane</keyword>
<dbReference type="InterPro" id="IPR031325">
    <property type="entry name" value="RHS_repeat"/>
</dbReference>
<reference evidence="2 3" key="1">
    <citation type="submission" date="2016-01" db="EMBL/GenBank/DDBJ databases">
        <authorList>
            <person name="McClelland M."/>
            <person name="Jain A."/>
            <person name="Saraogi P."/>
            <person name="Mendelson R."/>
            <person name="Westerman R."/>
            <person name="SanMiguel P."/>
            <person name="Csonka L."/>
        </authorList>
    </citation>
    <scope>NUCLEOTIDE SEQUENCE [LARGE SCALE GENOMIC DNA]</scope>
    <source>
        <strain evidence="2 3">NCPPB 2472</strain>
    </source>
</reference>
<dbReference type="NCBIfam" id="TIGR01643">
    <property type="entry name" value="YD_repeat_2x"/>
    <property type="match status" value="1"/>
</dbReference>
<dbReference type="Pfam" id="PF05593">
    <property type="entry name" value="RHS_repeat"/>
    <property type="match status" value="1"/>
</dbReference>
<feature type="transmembrane region" description="Helical" evidence="1">
    <location>
        <begin position="1426"/>
        <end position="1449"/>
    </location>
</feature>
<keyword evidence="1" id="KW-1133">Transmembrane helix</keyword>
<feature type="transmembrane region" description="Helical" evidence="1">
    <location>
        <begin position="1395"/>
        <end position="1419"/>
    </location>
</feature>
<dbReference type="KEGG" id="pagb:AWM79_21795"/>
<organism evidence="2 3">
    <name type="scientific">Pseudomonas agarici</name>
    <dbReference type="NCBI Taxonomy" id="46677"/>
    <lineage>
        <taxon>Bacteria</taxon>
        <taxon>Pseudomonadati</taxon>
        <taxon>Pseudomonadota</taxon>
        <taxon>Gammaproteobacteria</taxon>
        <taxon>Pseudomonadales</taxon>
        <taxon>Pseudomonadaceae</taxon>
        <taxon>Pseudomonas</taxon>
    </lineage>
</organism>
<dbReference type="InterPro" id="IPR022385">
    <property type="entry name" value="Rhs_assc_core"/>
</dbReference>
<dbReference type="STRING" id="46677.AWM79_21795"/>
<sequence>MAAKEKDFFTQANNFIGAVASGVNSRTGLYGVSLELAKITGNDLQGPDFSLALNYSPLNTVDSGFGMGFLSGISYYDTHRGMLFLSTGDQYKVYEDKTSVVVQQQKLKSFIFKKIKENSYAIYYKNGVVEYLKGGSAGPGWKTPYEIHSDTGKIMYLEWEYPSQGLYETALLQIVYDSYGRDKPLLSLRNTPGSKLTLNILPGTAEGYRIELNFQNGLLETVLNYCIDMNNPLKWEFRYESMEGWGSWLVEATYPGGTKETVDYLLDGNAFPESANLPKLPYVSRFIRRLSNGETDSESSYGHSKTNFLGAFSGLVWSDKVDNLYGLLSDYQYYTEERQKTIDGVVDIKYTFNSYHCQISEEKTKNSCKQEIKTEYYAQIGLSFDKQPAFFQLPKASHEKWTDPRGKKATITTTTTFDEFANPTSKSVKDESTGQLIEPSVSWSYYPPEGFSDISSGSVCPPEPSGFKRFVKSMTQVPCSQDQGELKRNVQFSYSLPDKTKPSVILKSTETQFYGETEKLIKRTFSYDTTERELGRLLAIDEEWFAKKKTLKSRHSYKYSIADEKITSTDTFVSHDNQQLKTSQVSSRFTGRVLSNVDAYGNTKNTDYDKAGRVIREVEVSESNDKFSRGPERVRTYQYSIEKDKYKPFSLLVVDYDGSKFFHELDSLGRLLCKRVPITGKESSNKSQWLKILECEYAFGRETMTTNFDYVINDGSVNDTLKNEIRCSYDDWGRECKRASNTGVEELVAYDPINMIRTCVTKSGSLETARKEEVFNRAGLLLGISLIGVDSKPISRRTLVRDGWKRLVSDTNALGNVQTYAYDHFDRVVKITKPDGTFIEKEYVDFAAEPLVTNVTLKTTAETAKQVYPHSLLDSEGRSLGTNVFDGLGRLTRSSVGSRSWSLVYGSPADREPSTIVDPSGTSRSFTYTNLFGRKSEKVQAVDITQQYSYYPENGLIKTASTAGSDIQREYYPSGYLKSEKVTTGSSTSKTTKYTWTLRGGPNSVIDACGVSQQNTFDEYGRIKAMTTSAIDVSFTYDAFSRLNGWKSTDKKNIHSMETNLDFDEVGREVSRVIKDSKYGVLQINQTWWADNKLKSRKTITPQKNLTSTVRNELFDYDKTGRLKKYSATGWPLVLDKYSNSIVEQNFIFDPYDNITSVQSLFSDKTENNASFIYGNADDPCQLTEVNNTHPSYPGVLKYEYNELGDLIKEGDKVTQYDNLGRLQRNGEKEYRYDAFNKLAKVGDSKLYYMGGRLSNEINGDKWKSFVNSVDGHMVAELHDDAALLIGTDNKLSVVYAGDNKNSACPVYTPYGGKVNNKSDLSAIGYNGEWIDAGLDGYSLGNGYRTYSPELMRFTSPDGPQNSPLGVAGINAYAYCHDDPINFSDPTGQISWKGWVGMITSGLGIGLTLITGGLAIAAASGVLATAIAMGTTGASLISGVSAIVANAIGDNLPEVARILRWVALGTGMVGFSFGTSAVVRGVSSAVRELGLRTTLGTMGVASRVNLGLTATSYVSGTISYGSLIAKRILDQTSAADSTANTVLSNISFYSGLVSDAASLGNFVLPRVLPRSYSWDVAEIPVMEEFNMRVFSRSFSWDAPPPSGSPQRTSALIKQVQNFYVFLAIPSRL</sequence>
<evidence type="ECO:0000313" key="2">
    <source>
        <dbReference type="EMBL" id="AMB87770.1"/>
    </source>
</evidence>
<gene>
    <name evidence="2" type="ORF">AWM79_21795</name>
</gene>
<evidence type="ECO:0000256" key="1">
    <source>
        <dbReference type="SAM" id="Phobius"/>
    </source>
</evidence>
<dbReference type="EMBL" id="CP014135">
    <property type="protein sequence ID" value="AMB87770.1"/>
    <property type="molecule type" value="Genomic_DNA"/>
</dbReference>
<keyword evidence="1" id="KW-0472">Membrane</keyword>
<feature type="transmembrane region" description="Helical" evidence="1">
    <location>
        <begin position="1461"/>
        <end position="1482"/>
    </location>
</feature>
<name>A0A0X1T6L2_PSEAA</name>
<dbReference type="InterPro" id="IPR006530">
    <property type="entry name" value="YD"/>
</dbReference>
<dbReference type="RefSeq" id="WP_060783761.1">
    <property type="nucleotide sequence ID" value="NZ_CP014135.1"/>
</dbReference>
<protein>
    <submittedName>
        <fullName evidence="2">Uncharacterized protein</fullName>
    </submittedName>
</protein>
<dbReference type="NCBIfam" id="TIGR03696">
    <property type="entry name" value="Rhs_assc_core"/>
    <property type="match status" value="1"/>
</dbReference>
<evidence type="ECO:0000313" key="3">
    <source>
        <dbReference type="Proteomes" id="UP000063229"/>
    </source>
</evidence>
<dbReference type="Gene3D" id="2.180.10.10">
    <property type="entry name" value="RHS repeat-associated core"/>
    <property type="match status" value="1"/>
</dbReference>
<keyword evidence="3" id="KW-1185">Reference proteome</keyword>
<dbReference type="Proteomes" id="UP000063229">
    <property type="component" value="Chromosome"/>
</dbReference>
<proteinExistence type="predicted"/>